<sequence length="37" mass="4315">MAHSSFGLSDWRIIVRMTIAVFPKSQLDANQFQLYSR</sequence>
<comment type="caution">
    <text evidence="1">The sequence shown here is derived from an EMBL/GenBank/DDBJ whole genome shotgun (WGS) entry which is preliminary data.</text>
</comment>
<dbReference type="Proteomes" id="UP000012227">
    <property type="component" value="Unassembled WGS sequence"/>
</dbReference>
<protein>
    <submittedName>
        <fullName evidence="1">Uncharacterized protein</fullName>
    </submittedName>
</protein>
<gene>
    <name evidence="1" type="ORF">LEP1GSC199_3513</name>
</gene>
<evidence type="ECO:0000313" key="2">
    <source>
        <dbReference type="Proteomes" id="UP000012227"/>
    </source>
</evidence>
<name>N1W539_9LEPT</name>
<evidence type="ECO:0000313" key="1">
    <source>
        <dbReference type="EMBL" id="EMY71374.1"/>
    </source>
</evidence>
<accession>N1W539</accession>
<dbReference type="EMBL" id="AOGY02000014">
    <property type="protein sequence ID" value="EMY71374.1"/>
    <property type="molecule type" value="Genomic_DNA"/>
</dbReference>
<proteinExistence type="predicted"/>
<organism evidence="1 2">
    <name type="scientific">Leptospira vanthielii serovar Holland str. Waz Holland = ATCC 700522</name>
    <dbReference type="NCBI Taxonomy" id="1218591"/>
    <lineage>
        <taxon>Bacteria</taxon>
        <taxon>Pseudomonadati</taxon>
        <taxon>Spirochaetota</taxon>
        <taxon>Spirochaetia</taxon>
        <taxon>Leptospirales</taxon>
        <taxon>Leptospiraceae</taxon>
        <taxon>Leptospira</taxon>
    </lineage>
</organism>
<reference evidence="1 2" key="1">
    <citation type="submission" date="2013-03" db="EMBL/GenBank/DDBJ databases">
        <authorList>
            <person name="Harkins D.M."/>
            <person name="Durkin A.S."/>
            <person name="Brinkac L.M."/>
            <person name="Haft D.H."/>
            <person name="Selengut J.D."/>
            <person name="Sanka R."/>
            <person name="DePew J."/>
            <person name="Purushe J."/>
            <person name="Galloway R.L."/>
            <person name="Vinetz J.M."/>
            <person name="Sutton G.G."/>
            <person name="Nierman W.C."/>
            <person name="Fouts D.E."/>
        </authorList>
    </citation>
    <scope>NUCLEOTIDE SEQUENCE [LARGE SCALE GENOMIC DNA]</scope>
    <source>
        <strain evidence="1 2">Waz Holland</strain>
    </source>
</reference>
<dbReference type="AlphaFoldDB" id="N1W539"/>